<protein>
    <recommendedName>
        <fullName evidence="1">Rhodanese domain-containing protein</fullName>
    </recommendedName>
</protein>
<accession>A0AAD7ZQ08</accession>
<dbReference type="Gene3D" id="3.40.250.10">
    <property type="entry name" value="Rhodanese-like domain"/>
    <property type="match status" value="1"/>
</dbReference>
<dbReference type="InterPro" id="IPR036873">
    <property type="entry name" value="Rhodanese-like_dom_sf"/>
</dbReference>
<proteinExistence type="predicted"/>
<keyword evidence="3" id="KW-1185">Reference proteome</keyword>
<evidence type="ECO:0000313" key="3">
    <source>
        <dbReference type="Proteomes" id="UP001233999"/>
    </source>
</evidence>
<sequence>QEIEFALNHLKSDAFRRIYGAAKPQKSSFLVLFCRSGSRAKKAMLKLKDSGFQKLITLHSF</sequence>
<dbReference type="Proteomes" id="UP001233999">
    <property type="component" value="Unassembled WGS sequence"/>
</dbReference>
<dbReference type="InterPro" id="IPR001763">
    <property type="entry name" value="Rhodanese-like_dom"/>
</dbReference>
<feature type="domain" description="Rhodanese" evidence="1">
    <location>
        <begin position="13"/>
        <end position="52"/>
    </location>
</feature>
<name>A0AAD7ZQ08_DIPPU</name>
<dbReference type="PROSITE" id="PS50206">
    <property type="entry name" value="RHODANESE_3"/>
    <property type="match status" value="1"/>
</dbReference>
<dbReference type="EMBL" id="JASPKZ010007367">
    <property type="protein sequence ID" value="KAJ9584720.1"/>
    <property type="molecule type" value="Genomic_DNA"/>
</dbReference>
<organism evidence="2 3">
    <name type="scientific">Diploptera punctata</name>
    <name type="common">Pacific beetle cockroach</name>
    <dbReference type="NCBI Taxonomy" id="6984"/>
    <lineage>
        <taxon>Eukaryota</taxon>
        <taxon>Metazoa</taxon>
        <taxon>Ecdysozoa</taxon>
        <taxon>Arthropoda</taxon>
        <taxon>Hexapoda</taxon>
        <taxon>Insecta</taxon>
        <taxon>Pterygota</taxon>
        <taxon>Neoptera</taxon>
        <taxon>Polyneoptera</taxon>
        <taxon>Dictyoptera</taxon>
        <taxon>Blattodea</taxon>
        <taxon>Blaberoidea</taxon>
        <taxon>Blaberidae</taxon>
        <taxon>Diplopterinae</taxon>
        <taxon>Diploptera</taxon>
    </lineage>
</organism>
<feature type="non-terminal residue" evidence="2">
    <location>
        <position position="1"/>
    </location>
</feature>
<comment type="caution">
    <text evidence="2">The sequence shown here is derived from an EMBL/GenBank/DDBJ whole genome shotgun (WGS) entry which is preliminary data.</text>
</comment>
<evidence type="ECO:0000259" key="1">
    <source>
        <dbReference type="PROSITE" id="PS50206"/>
    </source>
</evidence>
<dbReference type="SUPFAM" id="SSF52821">
    <property type="entry name" value="Rhodanese/Cell cycle control phosphatase"/>
    <property type="match status" value="1"/>
</dbReference>
<evidence type="ECO:0000313" key="2">
    <source>
        <dbReference type="EMBL" id="KAJ9584720.1"/>
    </source>
</evidence>
<dbReference type="AlphaFoldDB" id="A0AAD7ZQ08"/>
<reference evidence="2" key="2">
    <citation type="submission" date="2023-05" db="EMBL/GenBank/DDBJ databases">
        <authorList>
            <person name="Fouks B."/>
        </authorList>
    </citation>
    <scope>NUCLEOTIDE SEQUENCE</scope>
    <source>
        <strain evidence="2">Stay&amp;Tobe</strain>
        <tissue evidence="2">Testes</tissue>
    </source>
</reference>
<reference evidence="2" key="1">
    <citation type="journal article" date="2023" name="IScience">
        <title>Live-bearing cockroach genome reveals convergent evolutionary mechanisms linked to viviparity in insects and beyond.</title>
        <authorList>
            <person name="Fouks B."/>
            <person name="Harrison M.C."/>
            <person name="Mikhailova A.A."/>
            <person name="Marchal E."/>
            <person name="English S."/>
            <person name="Carruthers M."/>
            <person name="Jennings E.C."/>
            <person name="Chiamaka E.L."/>
            <person name="Frigard R.A."/>
            <person name="Pippel M."/>
            <person name="Attardo G.M."/>
            <person name="Benoit J.B."/>
            <person name="Bornberg-Bauer E."/>
            <person name="Tobe S.S."/>
        </authorList>
    </citation>
    <scope>NUCLEOTIDE SEQUENCE</scope>
    <source>
        <strain evidence="2">Stay&amp;Tobe</strain>
    </source>
</reference>
<gene>
    <name evidence="2" type="ORF">L9F63_020925</name>
</gene>